<dbReference type="HOGENOM" id="CLU_3400116_0_0_1"/>
<protein>
    <submittedName>
        <fullName evidence="1">Uncharacterized protein</fullName>
    </submittedName>
</protein>
<dbReference type="Gramene" id="KQK96584">
    <property type="protein sequence ID" value="KQK96584"/>
    <property type="gene ID" value="SETIT_012995mg"/>
</dbReference>
<dbReference type="InParanoid" id="K3YFH7"/>
<name>K3YFH7_SETIT</name>
<reference evidence="1" key="2">
    <citation type="submission" date="2018-08" db="UniProtKB">
        <authorList>
            <consortium name="EnsemblPlants"/>
        </authorList>
    </citation>
    <scope>IDENTIFICATION</scope>
    <source>
        <strain evidence="1">Yugu1</strain>
    </source>
</reference>
<dbReference type="EMBL" id="AGNK02004207">
    <property type="status" value="NOT_ANNOTATED_CDS"/>
    <property type="molecule type" value="Genomic_DNA"/>
</dbReference>
<reference evidence="2" key="1">
    <citation type="journal article" date="2012" name="Nat. Biotechnol.">
        <title>Reference genome sequence of the model plant Setaria.</title>
        <authorList>
            <person name="Bennetzen J.L."/>
            <person name="Schmutz J."/>
            <person name="Wang H."/>
            <person name="Percifield R."/>
            <person name="Hawkins J."/>
            <person name="Pontaroli A.C."/>
            <person name="Estep M."/>
            <person name="Feng L."/>
            <person name="Vaughn J.N."/>
            <person name="Grimwood J."/>
            <person name="Jenkins J."/>
            <person name="Barry K."/>
            <person name="Lindquist E."/>
            <person name="Hellsten U."/>
            <person name="Deshpande S."/>
            <person name="Wang X."/>
            <person name="Wu X."/>
            <person name="Mitros T."/>
            <person name="Triplett J."/>
            <person name="Yang X."/>
            <person name="Ye C.Y."/>
            <person name="Mauro-Herrera M."/>
            <person name="Wang L."/>
            <person name="Li P."/>
            <person name="Sharma M."/>
            <person name="Sharma R."/>
            <person name="Ronald P.C."/>
            <person name="Panaud O."/>
            <person name="Kellogg E.A."/>
            <person name="Brutnell T.P."/>
            <person name="Doust A.N."/>
            <person name="Tuskan G.A."/>
            <person name="Rokhsar D."/>
            <person name="Devos K.M."/>
        </authorList>
    </citation>
    <scope>NUCLEOTIDE SEQUENCE [LARGE SCALE GENOMIC DNA]</scope>
    <source>
        <strain evidence="2">cv. Yugu1</strain>
    </source>
</reference>
<evidence type="ECO:0000313" key="2">
    <source>
        <dbReference type="Proteomes" id="UP000004995"/>
    </source>
</evidence>
<sequence length="31" mass="3929">MPINHLCLLFMIIHDYWHVKLYYWSTNSYII</sequence>
<organism evidence="1 2">
    <name type="scientific">Setaria italica</name>
    <name type="common">Foxtail millet</name>
    <name type="synonym">Panicum italicum</name>
    <dbReference type="NCBI Taxonomy" id="4555"/>
    <lineage>
        <taxon>Eukaryota</taxon>
        <taxon>Viridiplantae</taxon>
        <taxon>Streptophyta</taxon>
        <taxon>Embryophyta</taxon>
        <taxon>Tracheophyta</taxon>
        <taxon>Spermatophyta</taxon>
        <taxon>Magnoliopsida</taxon>
        <taxon>Liliopsida</taxon>
        <taxon>Poales</taxon>
        <taxon>Poaceae</taxon>
        <taxon>PACMAD clade</taxon>
        <taxon>Panicoideae</taxon>
        <taxon>Panicodae</taxon>
        <taxon>Paniceae</taxon>
        <taxon>Cenchrinae</taxon>
        <taxon>Setaria</taxon>
    </lineage>
</organism>
<proteinExistence type="predicted"/>
<evidence type="ECO:0000313" key="1">
    <source>
        <dbReference type="EnsemblPlants" id="KQK96584"/>
    </source>
</evidence>
<accession>K3YFH7</accession>
<dbReference type="EnsemblPlants" id="KQK96584">
    <property type="protein sequence ID" value="KQK96584"/>
    <property type="gene ID" value="SETIT_012995mg"/>
</dbReference>
<keyword evidence="2" id="KW-1185">Reference proteome</keyword>
<dbReference type="Proteomes" id="UP000004995">
    <property type="component" value="Unassembled WGS sequence"/>
</dbReference>
<dbReference type="AlphaFoldDB" id="K3YFH7"/>